<dbReference type="AlphaFoldDB" id="A0A0K2V9J8"/>
<dbReference type="EMBL" id="HACA01029862">
    <property type="protein sequence ID" value="CDW47223.1"/>
    <property type="molecule type" value="Transcribed_RNA"/>
</dbReference>
<protein>
    <submittedName>
        <fullName evidence="1">Uncharacterized protein</fullName>
    </submittedName>
</protein>
<proteinExistence type="predicted"/>
<organism evidence="1">
    <name type="scientific">Lepeophtheirus salmonis</name>
    <name type="common">Salmon louse</name>
    <name type="synonym">Caligus salmonis</name>
    <dbReference type="NCBI Taxonomy" id="72036"/>
    <lineage>
        <taxon>Eukaryota</taxon>
        <taxon>Metazoa</taxon>
        <taxon>Ecdysozoa</taxon>
        <taxon>Arthropoda</taxon>
        <taxon>Crustacea</taxon>
        <taxon>Multicrustacea</taxon>
        <taxon>Hexanauplia</taxon>
        <taxon>Copepoda</taxon>
        <taxon>Siphonostomatoida</taxon>
        <taxon>Caligidae</taxon>
        <taxon>Lepeophtheirus</taxon>
    </lineage>
</organism>
<evidence type="ECO:0000313" key="1">
    <source>
        <dbReference type="EMBL" id="CDW47223.1"/>
    </source>
</evidence>
<reference evidence="1" key="1">
    <citation type="submission" date="2014-05" db="EMBL/GenBank/DDBJ databases">
        <authorList>
            <person name="Chronopoulou M."/>
        </authorList>
    </citation>
    <scope>NUCLEOTIDE SEQUENCE</scope>
    <source>
        <tissue evidence="1">Whole organism</tissue>
    </source>
</reference>
<accession>A0A0K2V9J8</accession>
<name>A0A0K2V9J8_LEPSM</name>
<feature type="non-terminal residue" evidence="1">
    <location>
        <position position="1"/>
    </location>
</feature>
<sequence length="81" mass="9537">WQRVWDLFHTNIYSDKKVLKVDAVLSRINDCFLAESRARVERAFRTKHPAQVMVLGVVESNRSKMPPYLLKTNEKVNTDIY</sequence>